<dbReference type="Gene3D" id="3.30.450.20">
    <property type="entry name" value="PAS domain"/>
    <property type="match status" value="1"/>
</dbReference>
<dbReference type="InterPro" id="IPR025662">
    <property type="entry name" value="Sigma_54_int_dom_ATP-bd_1"/>
</dbReference>
<evidence type="ECO:0000259" key="6">
    <source>
        <dbReference type="PROSITE" id="PS50045"/>
    </source>
</evidence>
<dbReference type="Pfam" id="PF00158">
    <property type="entry name" value="Sigma54_activat"/>
    <property type="match status" value="1"/>
</dbReference>
<dbReference type="InterPro" id="IPR009057">
    <property type="entry name" value="Homeodomain-like_sf"/>
</dbReference>
<evidence type="ECO:0000313" key="9">
    <source>
        <dbReference type="EMBL" id="MCL7749620.1"/>
    </source>
</evidence>
<dbReference type="NCBIfam" id="TIGR00229">
    <property type="entry name" value="sensory_box"/>
    <property type="match status" value="1"/>
</dbReference>
<feature type="domain" description="PAS" evidence="7">
    <location>
        <begin position="137"/>
        <end position="181"/>
    </location>
</feature>
<dbReference type="PROSITE" id="PS00675">
    <property type="entry name" value="SIGMA54_INTERACT_1"/>
    <property type="match status" value="1"/>
</dbReference>
<dbReference type="InterPro" id="IPR002197">
    <property type="entry name" value="HTH_Fis"/>
</dbReference>
<dbReference type="PROSITE" id="PS50112">
    <property type="entry name" value="PAS"/>
    <property type="match status" value="1"/>
</dbReference>
<dbReference type="PROSITE" id="PS00676">
    <property type="entry name" value="SIGMA54_INTERACT_2"/>
    <property type="match status" value="1"/>
</dbReference>
<reference evidence="9" key="1">
    <citation type="submission" date="2022-02" db="EMBL/GenBank/DDBJ databases">
        <title>Halalkalibacter sp. nov. isolated from Lonar Lake, India.</title>
        <authorList>
            <person name="Joshi A."/>
            <person name="Thite S."/>
            <person name="Lodha T."/>
        </authorList>
    </citation>
    <scope>NUCLEOTIDE SEQUENCE</scope>
    <source>
        <strain evidence="9">MEB205</strain>
    </source>
</reference>
<name>A0A9X2IAR0_9BACI</name>
<dbReference type="InterPro" id="IPR002078">
    <property type="entry name" value="Sigma_54_int"/>
</dbReference>
<dbReference type="GO" id="GO:0005524">
    <property type="term" value="F:ATP binding"/>
    <property type="evidence" value="ECO:0007669"/>
    <property type="project" value="UniProtKB-KW"/>
</dbReference>
<dbReference type="GO" id="GO:0043565">
    <property type="term" value="F:sequence-specific DNA binding"/>
    <property type="evidence" value="ECO:0007669"/>
    <property type="project" value="InterPro"/>
</dbReference>
<dbReference type="SUPFAM" id="SSF55785">
    <property type="entry name" value="PYP-like sensor domain (PAS domain)"/>
    <property type="match status" value="1"/>
</dbReference>
<keyword evidence="3" id="KW-0805">Transcription regulation</keyword>
<organism evidence="9 10">
    <name type="scientific">Halalkalibacter alkaliphilus</name>
    <dbReference type="NCBI Taxonomy" id="2917993"/>
    <lineage>
        <taxon>Bacteria</taxon>
        <taxon>Bacillati</taxon>
        <taxon>Bacillota</taxon>
        <taxon>Bacilli</taxon>
        <taxon>Bacillales</taxon>
        <taxon>Bacillaceae</taxon>
        <taxon>Halalkalibacter</taxon>
    </lineage>
</organism>
<accession>A0A9X2IAR0</accession>
<dbReference type="CDD" id="cd00130">
    <property type="entry name" value="PAS"/>
    <property type="match status" value="1"/>
</dbReference>
<dbReference type="Pfam" id="PF00989">
    <property type="entry name" value="PAS"/>
    <property type="match status" value="1"/>
</dbReference>
<dbReference type="InterPro" id="IPR000700">
    <property type="entry name" value="PAS-assoc_C"/>
</dbReference>
<keyword evidence="2" id="KW-0067">ATP-binding</keyword>
<dbReference type="InterPro" id="IPR025943">
    <property type="entry name" value="Sigma_54_int_dom_ATP-bd_2"/>
</dbReference>
<evidence type="ECO:0000256" key="3">
    <source>
        <dbReference type="ARBA" id="ARBA00023015"/>
    </source>
</evidence>
<keyword evidence="5" id="KW-0804">Transcription</keyword>
<dbReference type="Proteomes" id="UP001139150">
    <property type="component" value="Unassembled WGS sequence"/>
</dbReference>
<comment type="caution">
    <text evidence="9">The sequence shown here is derived from an EMBL/GenBank/DDBJ whole genome shotgun (WGS) entry which is preliminary data.</text>
</comment>
<dbReference type="PANTHER" id="PTHR32071:SF57">
    <property type="entry name" value="C4-DICARBOXYLATE TRANSPORT TRANSCRIPTIONAL REGULATORY PROTEIN DCTD"/>
    <property type="match status" value="1"/>
</dbReference>
<sequence>MCDFALDYDSILLQRWISEKIITITEGEESLSMEKELSKSKVDNLKDFINNTEYPVFLFDANFKMVYFNKNAEPFIEFYKEPISMTMEKGKKQIEKTMLINSTTYKCKGFQINLNEEKFYYETIDPLTDEHEKIMNLHEELEMIINGVHDGIYVVDGRGFTLRINKSYSELTGITKSEVVGVHVSELVESGYFDISSTLKVLKYKKTVSILQRIKNTKQTWLVTAKPILNEEGAIKRIVSTIYDMTELNGLREELKGKSLAIRDKQKEIDVLRSQLSNVPGIIGNSNKMKKVVNLIQKLSSVNTSVLLLGETGVGKSMIAKALHNSGNRKEQNFIEINCGAIPENLFESELFGYKAGSFTGANSGGKKGLIEVANKGTLFLDEIGEMPMSLQVKLLTVLQNKQIRKVGDVIDKEVDVRIIAATNKDPHKLIDEGKLREDLYYRLSVVPIQIPSLKERKEDVFPLVNHFIDRYSKAHNKYIKLSREVMDVFYSYHWPGNIRELEHVIEQIIVLSDDNGLIDTTDLPQQILQRGKNLEQDFTSARSLKEITEDIEKKAIIEAWKSTLNIEKTAELLEVHRTTLIRKASKYRINFDRNPSDILNQQ</sequence>
<keyword evidence="10" id="KW-1185">Reference proteome</keyword>
<dbReference type="PROSITE" id="PS50045">
    <property type="entry name" value="SIGMA54_INTERACT_4"/>
    <property type="match status" value="1"/>
</dbReference>
<dbReference type="InterPro" id="IPR003593">
    <property type="entry name" value="AAA+_ATPase"/>
</dbReference>
<dbReference type="InterPro" id="IPR035965">
    <property type="entry name" value="PAS-like_dom_sf"/>
</dbReference>
<dbReference type="Gene3D" id="3.40.50.300">
    <property type="entry name" value="P-loop containing nucleotide triphosphate hydrolases"/>
    <property type="match status" value="1"/>
</dbReference>
<dbReference type="InterPro" id="IPR058031">
    <property type="entry name" value="AAA_lid_NorR"/>
</dbReference>
<evidence type="ECO:0000259" key="7">
    <source>
        <dbReference type="PROSITE" id="PS50112"/>
    </source>
</evidence>
<evidence type="ECO:0000256" key="2">
    <source>
        <dbReference type="ARBA" id="ARBA00022840"/>
    </source>
</evidence>
<dbReference type="CDD" id="cd00009">
    <property type="entry name" value="AAA"/>
    <property type="match status" value="1"/>
</dbReference>
<dbReference type="InterPro" id="IPR000014">
    <property type="entry name" value="PAS"/>
</dbReference>
<dbReference type="InterPro" id="IPR025944">
    <property type="entry name" value="Sigma_54_int_dom_CS"/>
</dbReference>
<evidence type="ECO:0000256" key="5">
    <source>
        <dbReference type="ARBA" id="ARBA00023163"/>
    </source>
</evidence>
<dbReference type="InterPro" id="IPR027417">
    <property type="entry name" value="P-loop_NTPase"/>
</dbReference>
<evidence type="ECO:0000256" key="1">
    <source>
        <dbReference type="ARBA" id="ARBA00022741"/>
    </source>
</evidence>
<dbReference type="PANTHER" id="PTHR32071">
    <property type="entry name" value="TRANSCRIPTIONAL REGULATORY PROTEIN"/>
    <property type="match status" value="1"/>
</dbReference>
<evidence type="ECO:0000259" key="8">
    <source>
        <dbReference type="PROSITE" id="PS50113"/>
    </source>
</evidence>
<feature type="domain" description="PAC" evidence="8">
    <location>
        <begin position="204"/>
        <end position="257"/>
    </location>
</feature>
<dbReference type="RefSeq" id="WP_250098480.1">
    <property type="nucleotide sequence ID" value="NZ_JAKRYL010000033.1"/>
</dbReference>
<evidence type="ECO:0000313" key="10">
    <source>
        <dbReference type="Proteomes" id="UP001139150"/>
    </source>
</evidence>
<dbReference type="Gene3D" id="1.10.8.60">
    <property type="match status" value="1"/>
</dbReference>
<keyword evidence="1" id="KW-0547">Nucleotide-binding</keyword>
<evidence type="ECO:0000256" key="4">
    <source>
        <dbReference type="ARBA" id="ARBA00023125"/>
    </source>
</evidence>
<dbReference type="EMBL" id="JAKRYL010000033">
    <property type="protein sequence ID" value="MCL7749620.1"/>
    <property type="molecule type" value="Genomic_DNA"/>
</dbReference>
<dbReference type="Pfam" id="PF25601">
    <property type="entry name" value="AAA_lid_14"/>
    <property type="match status" value="1"/>
</dbReference>
<protein>
    <submittedName>
        <fullName evidence="9">Sigma 54-interacting transcriptional regulator</fullName>
    </submittedName>
</protein>
<dbReference type="Pfam" id="PF02954">
    <property type="entry name" value="HTH_8"/>
    <property type="match status" value="1"/>
</dbReference>
<dbReference type="Gene3D" id="1.10.10.60">
    <property type="entry name" value="Homeodomain-like"/>
    <property type="match status" value="1"/>
</dbReference>
<dbReference type="PROSITE" id="PS50113">
    <property type="entry name" value="PAC"/>
    <property type="match status" value="1"/>
</dbReference>
<dbReference type="SUPFAM" id="SSF52540">
    <property type="entry name" value="P-loop containing nucleoside triphosphate hydrolases"/>
    <property type="match status" value="1"/>
</dbReference>
<gene>
    <name evidence="9" type="ORF">MF646_21105</name>
</gene>
<dbReference type="PROSITE" id="PS00688">
    <property type="entry name" value="SIGMA54_INTERACT_3"/>
    <property type="match status" value="1"/>
</dbReference>
<dbReference type="AlphaFoldDB" id="A0A9X2IAR0"/>
<dbReference type="SMART" id="SM00091">
    <property type="entry name" value="PAS"/>
    <property type="match status" value="2"/>
</dbReference>
<dbReference type="InterPro" id="IPR013767">
    <property type="entry name" value="PAS_fold"/>
</dbReference>
<feature type="domain" description="Sigma-54 factor interaction" evidence="6">
    <location>
        <begin position="282"/>
        <end position="511"/>
    </location>
</feature>
<proteinExistence type="predicted"/>
<keyword evidence="4" id="KW-0238">DNA-binding</keyword>
<dbReference type="SUPFAM" id="SSF46689">
    <property type="entry name" value="Homeodomain-like"/>
    <property type="match status" value="1"/>
</dbReference>
<dbReference type="GO" id="GO:0006355">
    <property type="term" value="P:regulation of DNA-templated transcription"/>
    <property type="evidence" value="ECO:0007669"/>
    <property type="project" value="InterPro"/>
</dbReference>
<dbReference type="FunFam" id="3.40.50.300:FF:000006">
    <property type="entry name" value="DNA-binding transcriptional regulator NtrC"/>
    <property type="match status" value="1"/>
</dbReference>
<dbReference type="SMART" id="SM00382">
    <property type="entry name" value="AAA"/>
    <property type="match status" value="1"/>
</dbReference>